<dbReference type="Gene3D" id="1.20.1600.10">
    <property type="entry name" value="Outer membrane efflux proteins (OEP)"/>
    <property type="match status" value="1"/>
</dbReference>
<dbReference type="GO" id="GO:0015562">
    <property type="term" value="F:efflux transmembrane transporter activity"/>
    <property type="evidence" value="ECO:0007669"/>
    <property type="project" value="InterPro"/>
</dbReference>
<proteinExistence type="predicted"/>
<sequence length="119" mass="13135">QRDARVDQRSAVLRQAQTQAQLMQDQAAAEIRDLIARRTENAARVVAQRLAVSQADLGFHITIARYRKGVGSQLEMTDAEVALRQSEFNHAQAAHDLLATQTQLELALGQVTPVDDGME</sequence>
<evidence type="ECO:0000313" key="1">
    <source>
        <dbReference type="EMBL" id="SVD11769.1"/>
    </source>
</evidence>
<dbReference type="AlphaFoldDB" id="A0A382SPD3"/>
<protein>
    <recommendedName>
        <fullName evidence="2">Transporter</fullName>
    </recommendedName>
</protein>
<gene>
    <name evidence="1" type="ORF">METZ01_LOCUS364623</name>
</gene>
<name>A0A382SPD3_9ZZZZ</name>
<feature type="non-terminal residue" evidence="1">
    <location>
        <position position="1"/>
    </location>
</feature>
<dbReference type="EMBL" id="UINC01130605">
    <property type="protein sequence ID" value="SVD11769.1"/>
    <property type="molecule type" value="Genomic_DNA"/>
</dbReference>
<organism evidence="1">
    <name type="scientific">marine metagenome</name>
    <dbReference type="NCBI Taxonomy" id="408172"/>
    <lineage>
        <taxon>unclassified sequences</taxon>
        <taxon>metagenomes</taxon>
        <taxon>ecological metagenomes</taxon>
    </lineage>
</organism>
<reference evidence="1" key="1">
    <citation type="submission" date="2018-05" db="EMBL/GenBank/DDBJ databases">
        <authorList>
            <person name="Lanie J.A."/>
            <person name="Ng W.-L."/>
            <person name="Kazmierczak K.M."/>
            <person name="Andrzejewski T.M."/>
            <person name="Davidsen T.M."/>
            <person name="Wayne K.J."/>
            <person name="Tettelin H."/>
            <person name="Glass J.I."/>
            <person name="Rusch D."/>
            <person name="Podicherti R."/>
            <person name="Tsui H.-C.T."/>
            <person name="Winkler M.E."/>
        </authorList>
    </citation>
    <scope>NUCLEOTIDE SEQUENCE</scope>
</reference>
<dbReference type="SUPFAM" id="SSF56954">
    <property type="entry name" value="Outer membrane efflux proteins (OEP)"/>
    <property type="match status" value="1"/>
</dbReference>
<evidence type="ECO:0008006" key="2">
    <source>
        <dbReference type="Google" id="ProtNLM"/>
    </source>
</evidence>
<accession>A0A382SPD3</accession>